<dbReference type="InterPro" id="IPR005062">
    <property type="entry name" value="SAC3/GANP/THP3_conserved"/>
</dbReference>
<feature type="region of interest" description="Disordered" evidence="1">
    <location>
        <begin position="1"/>
        <end position="40"/>
    </location>
</feature>
<proteinExistence type="predicted"/>
<dbReference type="Gene3D" id="1.25.40.990">
    <property type="match status" value="1"/>
</dbReference>
<dbReference type="GO" id="GO:0070390">
    <property type="term" value="C:transcription export complex 2"/>
    <property type="evidence" value="ECO:0007669"/>
    <property type="project" value="TreeGrafter"/>
</dbReference>
<feature type="domain" description="SAC3/GANP/THP3 conserved" evidence="2">
    <location>
        <begin position="61"/>
        <end position="99"/>
    </location>
</feature>
<feature type="compositionally biased region" description="Polar residues" evidence="1">
    <location>
        <begin position="1"/>
        <end position="12"/>
    </location>
</feature>
<reference evidence="3 4" key="1">
    <citation type="submission" date="2021-07" db="EMBL/GenBank/DDBJ databases">
        <title>The Aristolochia fimbriata genome: insights into angiosperm evolution, floral development and chemical biosynthesis.</title>
        <authorList>
            <person name="Jiao Y."/>
        </authorList>
    </citation>
    <scope>NUCLEOTIDE SEQUENCE [LARGE SCALE GENOMIC DNA]</scope>
    <source>
        <strain evidence="3">IBCAS-2021</strain>
        <tissue evidence="3">Leaf</tissue>
    </source>
</reference>
<sequence>MQGKGTSRSSACRTEGGGFSTPSRPSNGQSSYVVSSFNEEDSEEGEVHNFTPAFGTNCLDMCPAAERARRERLKDLAIYEKLNDDPRKTSATLAVKNYIHTKWYMALCLIELRSIRQDITLQNIKNGDAIHMYEDMVKFYVLSHNKLAKCTNSTNIMSLLCLNKEQLLSFTLGVNRQTMGESITSWLRQLQPLVFKSKELNFAPSILRYLQAGNYVGFFRTIAAETSNLHFCLIEPYINEDLMQGLITNINETHICHGLAGQVQALSFINHSGYEPHPYLLARLSAILMMQYLFHPLVHHLSLLKLNILLEIVSKEKSVFRPETDEAGVKVLPTEQTSFRRPSEGFRRYSFSGSERQSTRFSDL</sequence>
<organism evidence="3 4">
    <name type="scientific">Aristolochia fimbriata</name>
    <name type="common">White veined hardy Dutchman's pipe vine</name>
    <dbReference type="NCBI Taxonomy" id="158543"/>
    <lineage>
        <taxon>Eukaryota</taxon>
        <taxon>Viridiplantae</taxon>
        <taxon>Streptophyta</taxon>
        <taxon>Embryophyta</taxon>
        <taxon>Tracheophyta</taxon>
        <taxon>Spermatophyta</taxon>
        <taxon>Magnoliopsida</taxon>
        <taxon>Magnoliidae</taxon>
        <taxon>Piperales</taxon>
        <taxon>Aristolochiaceae</taxon>
        <taxon>Aristolochia</taxon>
    </lineage>
</organism>
<dbReference type="PANTHER" id="PTHR12436">
    <property type="entry name" value="80 KDA MCM3-ASSOCIATED PROTEIN"/>
    <property type="match status" value="1"/>
</dbReference>
<keyword evidence="4" id="KW-1185">Reference proteome</keyword>
<accession>A0AAV7FEN7</accession>
<name>A0AAV7FEN7_ARIFI</name>
<gene>
    <name evidence="3" type="ORF">H6P81_003025</name>
</gene>
<evidence type="ECO:0000259" key="2">
    <source>
        <dbReference type="Pfam" id="PF03399"/>
    </source>
</evidence>
<evidence type="ECO:0000313" key="4">
    <source>
        <dbReference type="Proteomes" id="UP000825729"/>
    </source>
</evidence>
<dbReference type="GO" id="GO:0006406">
    <property type="term" value="P:mRNA export from nucleus"/>
    <property type="evidence" value="ECO:0007669"/>
    <property type="project" value="TreeGrafter"/>
</dbReference>
<dbReference type="EMBL" id="JAINDJ010000002">
    <property type="protein sequence ID" value="KAG9458517.1"/>
    <property type="molecule type" value="Genomic_DNA"/>
</dbReference>
<evidence type="ECO:0000256" key="1">
    <source>
        <dbReference type="SAM" id="MobiDB-lite"/>
    </source>
</evidence>
<dbReference type="InterPro" id="IPR045107">
    <property type="entry name" value="SAC3/GANP/THP3"/>
</dbReference>
<feature type="compositionally biased region" description="Polar residues" evidence="1">
    <location>
        <begin position="20"/>
        <end position="37"/>
    </location>
</feature>
<comment type="caution">
    <text evidence="3">The sequence shown here is derived from an EMBL/GenBank/DDBJ whole genome shotgun (WGS) entry which is preliminary data.</text>
</comment>
<protein>
    <recommendedName>
        <fullName evidence="2">SAC3/GANP/THP3 conserved domain-containing protein</fullName>
    </recommendedName>
</protein>
<dbReference type="GO" id="GO:0005737">
    <property type="term" value="C:cytoplasm"/>
    <property type="evidence" value="ECO:0007669"/>
    <property type="project" value="TreeGrafter"/>
</dbReference>
<feature type="domain" description="SAC3/GANP/THP3 conserved" evidence="2">
    <location>
        <begin position="112"/>
        <end position="155"/>
    </location>
</feature>
<dbReference type="PANTHER" id="PTHR12436:SF3">
    <property type="entry name" value="GERMINAL-CENTER ASSOCIATED NUCLEAR PROTEIN"/>
    <property type="match status" value="1"/>
</dbReference>
<evidence type="ECO:0000313" key="3">
    <source>
        <dbReference type="EMBL" id="KAG9458517.1"/>
    </source>
</evidence>
<dbReference type="Pfam" id="PF03399">
    <property type="entry name" value="SAC3_GANP"/>
    <property type="match status" value="3"/>
</dbReference>
<feature type="domain" description="SAC3/GANP/THP3 conserved" evidence="2">
    <location>
        <begin position="181"/>
        <end position="240"/>
    </location>
</feature>
<dbReference type="Proteomes" id="UP000825729">
    <property type="component" value="Unassembled WGS sequence"/>
</dbReference>
<dbReference type="AlphaFoldDB" id="A0AAV7FEN7"/>